<dbReference type="GO" id="GO:0000428">
    <property type="term" value="C:DNA-directed RNA polymerase complex"/>
    <property type="evidence" value="ECO:0007669"/>
    <property type="project" value="UniProtKB-KW"/>
</dbReference>
<dbReference type="GO" id="GO:0006351">
    <property type="term" value="P:DNA-templated transcription"/>
    <property type="evidence" value="ECO:0007669"/>
    <property type="project" value="InterPro"/>
</dbReference>
<comment type="function">
    <text evidence="13">DNA-dependent RNA polymerase catalyzes the transcription of DNA into RNA using the four ribonucleoside triphosphates as substrates. Largest and catalytic core component of RNA polymerase III which synthesizes small RNAs, such as 5S rRNA and tRNAs. Forms the polymerase active center together with the second largest subunit. A single-stranded DNA template strand of the promoter is positioned within the central active site cleft of Pol III. A bridging helix emanates from RPC1 and crosses the cleft near the catalytic site and is thought to promote translocation of Pol III by acting as a ratchet that moves the RNA-DNA hybrid through the active site by switching from straight to bent conformations at each step of nucleotide addition.</text>
</comment>
<dbReference type="CDD" id="cd02583">
    <property type="entry name" value="RNAP_III_RPC1_N"/>
    <property type="match status" value="1"/>
</dbReference>
<keyword evidence="8" id="KW-0862">Zinc</keyword>
<dbReference type="InterPro" id="IPR038120">
    <property type="entry name" value="Rpb1_funnel_sf"/>
</dbReference>
<evidence type="ECO:0000313" key="18">
    <source>
        <dbReference type="Proteomes" id="UP000030693"/>
    </source>
</evidence>
<keyword evidence="6 14" id="KW-0548">Nucleotidyltransferase</keyword>
<sequence>MATKELIRPSEAPKKIKALHFGIMSPQDIYQVAEFEVVNRELYTIPDRNPTPNGCLDRRLGTSDKMSTCETCGHKLAECSGHFAHIRLELPVFHIGFFKGIITILQSVCKTCSRILVDEAEAQNYLFRIRNPRLDGLQRRGLVKRIHEKCKKAAHCPHCGSANGTIKKTGALKLYHERARGRPSERDQQLKVDREKQFEAAIEANPDVKTHLSRANEDLNPMRVLSIFQNISDADVELLGMCPVEGRPEQLIWTHIPVPPVCIRPSVAMDAAAGSNEDDLTIKLMEIIHVNNVIRQSIEKGAQPQVLIENWDMLQIYCAMYINSELPGVQLPQQMQTKPTRGFCQRLKGKTGRFRGNLSGKRVDFSGRTVISPDPDLAINEVAVPELVAKVLTYPERVTRHNIKKMRQLIINGPDVHPGANYLATPDGRKLHLKYVRDRERTAAQLNIGDIVERHIDDGDVVLFNRQPSLHKLSIMCHYVKVRPWRTFRLNECACTPYNADFDGDEMNLHVPQTEEARAEALVLMGVKDNLITPRNGEPVIAATQDFITACYLLTRKDIFYDRAQMSLICSYMSDARMHVDLPPPAIVKPVEFWTGKQLFNIIIRPNTRSQVRINLETKNRSYSKGEDMCPSDGYVVIRDSTVMCGTLDKSLVGSGSKNTIFYIIMRDYGVDEAIAAMSRVAKMCARWLGNHGFSIGIDDVRPGARLVQMKDQLVMAGYGKCAEYIKEFQNNTLQLAPGCTAEQTLEAKMTGELSKIRDDAGQICLNELDRYNSPMVMAISGSKGSKINISQMIACVGQQVVSGARIADGFVNRTLPHFEVNSKTPAAKGFVKNSFYSGLTPTEFFFHTMGGREGLVDTAVKTAETGYMQRRLMKALEDLSVQYDYSVRNSSGQVVQFKYGADGLDPAAMEADDRPVSLSRVFTHCQWHRLPSEAENPLAPEHRGLLPVQLMQLVDRQVSIPAVAHRCTSLFIGELREFVYQLAAELAGLRQRAGLDAHTVTPGPVAEPPPAEAIPPSVKRATFGPVSSDARAFPLPELLDAQGVPYTAARVEAIHQAEMGLTARSFVDLLLRVTPAQMDLFFETILHKYLKAIIEPGTAVGALGAQSIGEPGTQMTLKTFHFAGVASMNVTLGVPRIKEIINASKLISTPIITTTLIANRSVQSARIVKGRIEKTLLSNIAEYIQETFSAQECYLSIKFDLDAIQALQLEVDMEQIRAAIIAAPKLKLKDRHVRVSASNRIRVYPPEDPKFTMYFMLQHLKAMLPNVIVKGVPTVNRAVVNTLGGGADTSYNLLVEGYGLRHVMATEGVDGTQTTSNHIMEVAQVLGIEAARTTIINEIQYTMSSHGMSIDMRHVMLLADLMTCKGEVLGITRFGIAKMKDSVLMLASFERTTDHLFDASYFAKRDAIEGVSECIIMGIPMPIGTGLFKVLQHMEASRGPAAADAHLHSMQDPQGPVEIVEFEPADPAAAAAPADAPPTVAGPGQFGLPRRKLLFDQPRFHGKK</sequence>
<evidence type="ECO:0000256" key="10">
    <source>
        <dbReference type="ARBA" id="ARBA00023163"/>
    </source>
</evidence>
<feature type="region of interest" description="Disordered" evidence="15">
    <location>
        <begin position="1467"/>
        <end position="1490"/>
    </location>
</feature>
<dbReference type="Gene3D" id="6.20.50.80">
    <property type="match status" value="1"/>
</dbReference>
<evidence type="ECO:0000256" key="8">
    <source>
        <dbReference type="ARBA" id="ARBA00022833"/>
    </source>
</evidence>
<dbReference type="CDD" id="cd02736">
    <property type="entry name" value="RNAP_III_Rpc1_C"/>
    <property type="match status" value="1"/>
</dbReference>
<dbReference type="GO" id="GO:0046872">
    <property type="term" value="F:metal ion binding"/>
    <property type="evidence" value="ECO:0007669"/>
    <property type="project" value="UniProtKB-KW"/>
</dbReference>
<organism evidence="17">
    <name type="scientific">Fonticula alba</name>
    <name type="common">Slime mold</name>
    <dbReference type="NCBI Taxonomy" id="691883"/>
    <lineage>
        <taxon>Eukaryota</taxon>
        <taxon>Rotosphaerida</taxon>
        <taxon>Fonticulaceae</taxon>
        <taxon>Fonticula</taxon>
    </lineage>
</organism>
<dbReference type="SUPFAM" id="SSF64484">
    <property type="entry name" value="beta and beta-prime subunits of DNA dependent RNA-polymerase"/>
    <property type="match status" value="1"/>
</dbReference>
<keyword evidence="9" id="KW-0460">Magnesium</keyword>
<keyword evidence="18" id="KW-1185">Reference proteome</keyword>
<dbReference type="Gene3D" id="6.10.250.2940">
    <property type="match status" value="1"/>
</dbReference>
<gene>
    <name evidence="17" type="ORF">H696_00908</name>
</gene>
<dbReference type="EC" id="2.7.7.6" evidence="14"/>
<feature type="domain" description="RNA polymerase N-terminal" evidence="16">
    <location>
        <begin position="249"/>
        <end position="555"/>
    </location>
</feature>
<keyword evidence="11" id="KW-0539">Nucleus</keyword>
<dbReference type="InterPro" id="IPR000722">
    <property type="entry name" value="RNA_pol_asu"/>
</dbReference>
<dbReference type="STRING" id="691883.A0A058ZG75"/>
<evidence type="ECO:0000256" key="11">
    <source>
        <dbReference type="ARBA" id="ARBA00023242"/>
    </source>
</evidence>
<protein>
    <recommendedName>
        <fullName evidence="14">DNA-directed RNA polymerase subunit</fullName>
        <ecNumber evidence="14">2.7.7.6</ecNumber>
    </recommendedName>
</protein>
<dbReference type="FunFam" id="1.10.150.390:FF:000004">
    <property type="entry name" value="DNA-directed RNA polymerase subunit"/>
    <property type="match status" value="1"/>
</dbReference>
<evidence type="ECO:0000256" key="14">
    <source>
        <dbReference type="RuleBase" id="RU004279"/>
    </source>
</evidence>
<dbReference type="GeneID" id="20525633"/>
<dbReference type="NCBIfam" id="NF006336">
    <property type="entry name" value="PRK08566.1"/>
    <property type="match status" value="1"/>
</dbReference>
<comment type="subunit">
    <text evidence="3">Component of the RNA polymerase III (Pol III) complex consisting of 17 subunits.</text>
</comment>
<evidence type="ECO:0000256" key="15">
    <source>
        <dbReference type="SAM" id="MobiDB-lite"/>
    </source>
</evidence>
<evidence type="ECO:0000256" key="12">
    <source>
        <dbReference type="ARBA" id="ARBA00048552"/>
    </source>
</evidence>
<dbReference type="InterPro" id="IPR035697">
    <property type="entry name" value="RNAP_III_RPC1_N"/>
</dbReference>
<dbReference type="Gene3D" id="4.10.860.120">
    <property type="entry name" value="RNA polymerase II, clamp domain"/>
    <property type="match status" value="1"/>
</dbReference>
<accession>A0A058ZG75</accession>
<comment type="catalytic activity">
    <reaction evidence="12 14">
        <text>RNA(n) + a ribonucleoside 5'-triphosphate = RNA(n+1) + diphosphate</text>
        <dbReference type="Rhea" id="RHEA:21248"/>
        <dbReference type="Rhea" id="RHEA-COMP:14527"/>
        <dbReference type="Rhea" id="RHEA-COMP:17342"/>
        <dbReference type="ChEBI" id="CHEBI:33019"/>
        <dbReference type="ChEBI" id="CHEBI:61557"/>
        <dbReference type="ChEBI" id="CHEBI:140395"/>
        <dbReference type="EC" id="2.7.7.6"/>
    </reaction>
</comment>
<dbReference type="GO" id="GO:0003899">
    <property type="term" value="F:DNA-directed RNA polymerase activity"/>
    <property type="evidence" value="ECO:0007669"/>
    <property type="project" value="UniProtKB-EC"/>
</dbReference>
<dbReference type="OMA" id="AVCPPYN"/>
<dbReference type="InterPro" id="IPR007080">
    <property type="entry name" value="RNA_pol_Rpb1_1"/>
</dbReference>
<evidence type="ECO:0000256" key="13">
    <source>
        <dbReference type="ARBA" id="ARBA00058108"/>
    </source>
</evidence>
<keyword evidence="4 14" id="KW-0240">DNA-directed RNA polymerase</keyword>
<dbReference type="PANTHER" id="PTHR48446:SF1">
    <property type="entry name" value="DNA-DIRECTED RNA POLYMERASE SUBUNIT BETA' N-TERMINAL SECTION"/>
    <property type="match status" value="1"/>
</dbReference>
<dbReference type="Pfam" id="PF04983">
    <property type="entry name" value="RNA_pol_Rpb1_3"/>
    <property type="match status" value="1"/>
</dbReference>
<dbReference type="EMBL" id="KB932201">
    <property type="protein sequence ID" value="KCV73369.1"/>
    <property type="molecule type" value="Genomic_DNA"/>
</dbReference>
<evidence type="ECO:0000256" key="5">
    <source>
        <dbReference type="ARBA" id="ARBA00022679"/>
    </source>
</evidence>
<dbReference type="Pfam" id="PF04998">
    <property type="entry name" value="RNA_pol_Rpb1_5"/>
    <property type="match status" value="1"/>
</dbReference>
<feature type="compositionally biased region" description="Low complexity" evidence="15">
    <location>
        <begin position="1467"/>
        <end position="1479"/>
    </location>
</feature>
<dbReference type="FunFam" id="4.10.860.120:FF:000004">
    <property type="entry name" value="DNA-directed RNA polymerase subunit"/>
    <property type="match status" value="1"/>
</dbReference>
<evidence type="ECO:0000256" key="7">
    <source>
        <dbReference type="ARBA" id="ARBA00022723"/>
    </source>
</evidence>
<evidence type="ECO:0000256" key="2">
    <source>
        <dbReference type="ARBA" id="ARBA00006460"/>
    </source>
</evidence>
<dbReference type="InterPro" id="IPR007066">
    <property type="entry name" value="RNA_pol_Rpb1_3"/>
</dbReference>
<dbReference type="Gene3D" id="2.40.40.20">
    <property type="match status" value="1"/>
</dbReference>
<dbReference type="OrthoDB" id="270392at2759"/>
<dbReference type="eggNOG" id="KOG0261">
    <property type="taxonomic scope" value="Eukaryota"/>
</dbReference>
<comment type="subcellular location">
    <subcellularLocation>
        <location evidence="1">Nucleus</location>
    </subcellularLocation>
</comment>
<dbReference type="PANTHER" id="PTHR48446">
    <property type="entry name" value="DNA-DIRECTED RNA POLYMERASE SUBUNIT BETA' N-TERMINAL SECTION"/>
    <property type="match status" value="1"/>
</dbReference>
<dbReference type="InterPro" id="IPR035698">
    <property type="entry name" value="RNAP_III_Rpc1_C"/>
</dbReference>
<evidence type="ECO:0000256" key="6">
    <source>
        <dbReference type="ARBA" id="ARBA00022695"/>
    </source>
</evidence>
<dbReference type="FunFam" id="1.10.274.100:FF:000003">
    <property type="entry name" value="DNA-directed RNA polymerase subunit"/>
    <property type="match status" value="1"/>
</dbReference>
<dbReference type="Gene3D" id="1.10.132.30">
    <property type="match status" value="1"/>
</dbReference>
<dbReference type="InterPro" id="IPR042102">
    <property type="entry name" value="RNA_pol_Rpb1_3_sf"/>
</dbReference>
<dbReference type="Gene3D" id="1.10.150.390">
    <property type="match status" value="1"/>
</dbReference>
<evidence type="ECO:0000259" key="16">
    <source>
        <dbReference type="SMART" id="SM00663"/>
    </source>
</evidence>
<keyword evidence="7" id="KW-0479">Metal-binding</keyword>
<dbReference type="FunFam" id="2.40.40.20:FF:000019">
    <property type="entry name" value="DNA-directed RNA polymerase II subunit RPB1"/>
    <property type="match status" value="1"/>
</dbReference>
<reference evidence="17" key="1">
    <citation type="submission" date="2013-04" db="EMBL/GenBank/DDBJ databases">
        <title>The Genome Sequence of Fonticula alba ATCC 38817.</title>
        <authorList>
            <consortium name="The Broad Institute Genomics Platform"/>
            <person name="Russ C."/>
            <person name="Cuomo C."/>
            <person name="Burger G."/>
            <person name="Gray M.W."/>
            <person name="Holland P.W.H."/>
            <person name="King N."/>
            <person name="Lang F.B.F."/>
            <person name="Roger A.J."/>
            <person name="Ruiz-Trillo I."/>
            <person name="Brown M."/>
            <person name="Walker B."/>
            <person name="Young S."/>
            <person name="Zeng Q."/>
            <person name="Gargeya S."/>
            <person name="Fitzgerald M."/>
            <person name="Haas B."/>
            <person name="Abouelleil A."/>
            <person name="Allen A.W."/>
            <person name="Alvarado L."/>
            <person name="Arachchi H.M."/>
            <person name="Berlin A.M."/>
            <person name="Chapman S.B."/>
            <person name="Gainer-Dewar J."/>
            <person name="Goldberg J."/>
            <person name="Griggs A."/>
            <person name="Gujja S."/>
            <person name="Hansen M."/>
            <person name="Howarth C."/>
            <person name="Imamovic A."/>
            <person name="Ireland A."/>
            <person name="Larimer J."/>
            <person name="McCowan C."/>
            <person name="Murphy C."/>
            <person name="Pearson M."/>
            <person name="Poon T.W."/>
            <person name="Priest M."/>
            <person name="Roberts A."/>
            <person name="Saif S."/>
            <person name="Shea T."/>
            <person name="Sisk P."/>
            <person name="Sykes S."/>
            <person name="Wortman J."/>
            <person name="Nusbaum C."/>
            <person name="Birren B."/>
        </authorList>
    </citation>
    <scope>NUCLEOTIDE SEQUENCE [LARGE SCALE GENOMIC DNA]</scope>
    <source>
        <strain evidence="17">ATCC 38817</strain>
    </source>
</reference>
<name>A0A058ZG75_FONAL</name>
<dbReference type="Gene3D" id="1.10.274.100">
    <property type="entry name" value="RNA polymerase Rpb1, domain 3"/>
    <property type="match status" value="1"/>
</dbReference>
<dbReference type="GO" id="GO:0003677">
    <property type="term" value="F:DNA binding"/>
    <property type="evidence" value="ECO:0007669"/>
    <property type="project" value="InterPro"/>
</dbReference>
<dbReference type="InterPro" id="IPR044893">
    <property type="entry name" value="RNA_pol_Rpb1_clamp_domain"/>
</dbReference>
<dbReference type="Pfam" id="PF05000">
    <property type="entry name" value="RNA_pol_Rpb1_4"/>
    <property type="match status" value="1"/>
</dbReference>
<comment type="similarity">
    <text evidence="2 14">Belongs to the RNA polymerase beta' chain family.</text>
</comment>
<dbReference type="RefSeq" id="XP_009493070.1">
    <property type="nucleotide sequence ID" value="XM_009494795.1"/>
</dbReference>
<dbReference type="FunFam" id="3.30.1490.180:FF:000005">
    <property type="entry name" value="DNA-directed RNA polymerase subunit"/>
    <property type="match status" value="1"/>
</dbReference>
<dbReference type="Pfam" id="PF04997">
    <property type="entry name" value="RNA_pol_Rpb1_1"/>
    <property type="match status" value="1"/>
</dbReference>
<dbReference type="InterPro" id="IPR006592">
    <property type="entry name" value="RNA_pol_N"/>
</dbReference>
<evidence type="ECO:0000256" key="1">
    <source>
        <dbReference type="ARBA" id="ARBA00004123"/>
    </source>
</evidence>
<evidence type="ECO:0000256" key="3">
    <source>
        <dbReference type="ARBA" id="ARBA00011206"/>
    </source>
</evidence>
<proteinExistence type="inferred from homology"/>
<dbReference type="Proteomes" id="UP000030693">
    <property type="component" value="Unassembled WGS sequence"/>
</dbReference>
<keyword evidence="10 14" id="KW-0804">Transcription</keyword>
<dbReference type="FunFam" id="1.10.132.30:FF:000001">
    <property type="entry name" value="DNA-directed RNA polymerase subunit"/>
    <property type="match status" value="1"/>
</dbReference>
<dbReference type="GO" id="GO:0005634">
    <property type="term" value="C:nucleus"/>
    <property type="evidence" value="ECO:0007669"/>
    <property type="project" value="UniProtKB-SubCell"/>
</dbReference>
<dbReference type="Gene3D" id="3.30.1490.180">
    <property type="entry name" value="RNA polymerase ii"/>
    <property type="match status" value="1"/>
</dbReference>
<keyword evidence="5 14" id="KW-0808">Transferase</keyword>
<dbReference type="Pfam" id="PF00623">
    <property type="entry name" value="RNA_pol_Rpb1_2"/>
    <property type="match status" value="1"/>
</dbReference>
<dbReference type="InterPro" id="IPR015700">
    <property type="entry name" value="RPC1"/>
</dbReference>
<evidence type="ECO:0000256" key="4">
    <source>
        <dbReference type="ARBA" id="ARBA00022478"/>
    </source>
</evidence>
<evidence type="ECO:0000256" key="9">
    <source>
        <dbReference type="ARBA" id="ARBA00022842"/>
    </source>
</evidence>
<dbReference type="InterPro" id="IPR007081">
    <property type="entry name" value="RNA_pol_Rpb1_5"/>
</dbReference>
<evidence type="ECO:0000313" key="17">
    <source>
        <dbReference type="EMBL" id="KCV73369.1"/>
    </source>
</evidence>
<dbReference type="InterPro" id="IPR007083">
    <property type="entry name" value="RNA_pol_Rpb1_4"/>
</dbReference>
<dbReference type="SMART" id="SM00663">
    <property type="entry name" value="RPOLA_N"/>
    <property type="match status" value="1"/>
</dbReference>